<gene>
    <name evidence="2" type="ORF">GOODEAATRI_009214</name>
</gene>
<proteinExistence type="predicted"/>
<dbReference type="SUPFAM" id="SSF50494">
    <property type="entry name" value="Trypsin-like serine proteases"/>
    <property type="match status" value="1"/>
</dbReference>
<dbReference type="Proteomes" id="UP001476798">
    <property type="component" value="Unassembled WGS sequence"/>
</dbReference>
<evidence type="ECO:0000313" key="2">
    <source>
        <dbReference type="EMBL" id="MEQ2174569.1"/>
    </source>
</evidence>
<dbReference type="InterPro" id="IPR009003">
    <property type="entry name" value="Peptidase_S1_PA"/>
</dbReference>
<evidence type="ECO:0008006" key="4">
    <source>
        <dbReference type="Google" id="ProtNLM"/>
    </source>
</evidence>
<evidence type="ECO:0000256" key="1">
    <source>
        <dbReference type="SAM" id="MobiDB-lite"/>
    </source>
</evidence>
<evidence type="ECO:0000313" key="3">
    <source>
        <dbReference type="Proteomes" id="UP001476798"/>
    </source>
</evidence>
<reference evidence="2 3" key="1">
    <citation type="submission" date="2021-06" db="EMBL/GenBank/DDBJ databases">
        <authorList>
            <person name="Palmer J.M."/>
        </authorList>
    </citation>
    <scope>NUCLEOTIDE SEQUENCE [LARGE SCALE GENOMIC DNA]</scope>
    <source>
        <strain evidence="2 3">GA_2019</strain>
        <tissue evidence="2">Muscle</tissue>
    </source>
</reference>
<accession>A0ABV0NUR3</accession>
<dbReference type="InterPro" id="IPR043504">
    <property type="entry name" value="Peptidase_S1_PA_chymotrypsin"/>
</dbReference>
<sequence length="658" mass="73934">LSTLRATQGVPCFKFFNLREKKNMANQNDETRLPPALHNALKDQELHSNHSFLLRWNINSCSNITCNKAGTVEESLKISAQFKKTTAKNKGKELVILREGRAISPNSPCILIKQGDDLNVKYVKAVEQPRKLVGAYASLCRNKRPYELVIFHVLTKGGKSIMKILKNPALRAIHEITIYAYKGETVKRALKRDGRLLSTIFKKNFVLSNKSTSVKTELSNIVDELNDETFQIILLDRSSPPESLPGSLDEAYLVPNEIQGQSESENDNTLKQDSEGNEKITAGNLPVEIPNSKRMQNQLCSQFTESLKGRKTQIPKLSHIQNLFRVDFGQSAQMCREVDTLKKLMGHSDSVCQVRINGKPNGSGFLLFGSCVLTNGHVIQNIYNETRGQLIERVSVHFSYERVEQTEPGLDVVELVCFECIPDVPGGDWALLKLSDNQMIPKALLKHFGFLPKDGGISIIGHPDGGVKKIDPCLIVPSQNRIKVAERHYWENKDFVQLVNSRFFEGVAESIYQKNVLTYESCFYHCSSGSPVFDKQSNVVAVHSGGYMYRSASGETQSVIEFAHPLSAIMERLILQLVVRGKHDVLKEYLACSYAQHEIVMEGVKNLVKKGNVDFRNAVNNLCTAAVSKDVRLNKFLKFFCQTDEPILMDIQDRHGFI</sequence>
<dbReference type="PANTHER" id="PTHR14389:SF3">
    <property type="entry name" value="PROTEIN FAM111A-LIKE"/>
    <property type="match status" value="1"/>
</dbReference>
<organism evidence="2 3">
    <name type="scientific">Goodea atripinnis</name>
    <dbReference type="NCBI Taxonomy" id="208336"/>
    <lineage>
        <taxon>Eukaryota</taxon>
        <taxon>Metazoa</taxon>
        <taxon>Chordata</taxon>
        <taxon>Craniata</taxon>
        <taxon>Vertebrata</taxon>
        <taxon>Euteleostomi</taxon>
        <taxon>Actinopterygii</taxon>
        <taxon>Neopterygii</taxon>
        <taxon>Teleostei</taxon>
        <taxon>Neoteleostei</taxon>
        <taxon>Acanthomorphata</taxon>
        <taxon>Ovalentaria</taxon>
        <taxon>Atherinomorphae</taxon>
        <taxon>Cyprinodontiformes</taxon>
        <taxon>Goodeidae</taxon>
        <taxon>Goodea</taxon>
    </lineage>
</organism>
<comment type="caution">
    <text evidence="2">The sequence shown here is derived from an EMBL/GenBank/DDBJ whole genome shotgun (WGS) entry which is preliminary data.</text>
</comment>
<feature type="non-terminal residue" evidence="2">
    <location>
        <position position="1"/>
    </location>
</feature>
<dbReference type="PANTHER" id="PTHR14389">
    <property type="entry name" value="SI:CH1073-475A24.1"/>
    <property type="match status" value="1"/>
</dbReference>
<dbReference type="Pfam" id="PF13365">
    <property type="entry name" value="Trypsin_2"/>
    <property type="match status" value="1"/>
</dbReference>
<dbReference type="Gene3D" id="2.40.10.10">
    <property type="entry name" value="Trypsin-like serine proteases"/>
    <property type="match status" value="2"/>
</dbReference>
<keyword evidence="3" id="KW-1185">Reference proteome</keyword>
<protein>
    <recommendedName>
        <fullName evidence="4">Protein FAM111A</fullName>
    </recommendedName>
</protein>
<feature type="compositionally biased region" description="Polar residues" evidence="1">
    <location>
        <begin position="258"/>
        <end position="267"/>
    </location>
</feature>
<dbReference type="EMBL" id="JAHRIO010050484">
    <property type="protein sequence ID" value="MEQ2174569.1"/>
    <property type="molecule type" value="Genomic_DNA"/>
</dbReference>
<name>A0ABV0NUR3_9TELE</name>
<feature type="compositionally biased region" description="Basic and acidic residues" evidence="1">
    <location>
        <begin position="268"/>
        <end position="278"/>
    </location>
</feature>
<feature type="region of interest" description="Disordered" evidence="1">
    <location>
        <begin position="256"/>
        <end position="279"/>
    </location>
</feature>